<gene>
    <name evidence="1" type="ORF">LSAA_8302</name>
</gene>
<evidence type="ECO:0000313" key="2">
    <source>
        <dbReference type="Proteomes" id="UP000675881"/>
    </source>
</evidence>
<dbReference type="SUPFAM" id="SSF53649">
    <property type="entry name" value="Alkaline phosphatase-like"/>
    <property type="match status" value="1"/>
</dbReference>
<sequence length="454" mass="52418">MKSTSTEDDYEIDFRVNRIDPHSSRKPLSLSMNQHGTTIPKVTPSFPAEDFSVWSSIASGLYSEDHGVVGDFMYDLSHRKLFNRSDSKSMSDPHWWKHFNPIWEEAKRYERKVAIFNWHHCDRLGKTTNGTTKKCSPYKHLKEANSQEKMALHFNEAFNKIHRNKYDLSIVYTDTIKRAMEKHGARSPALDKALKDVDDILQAKLTDIRSKTKLGLKMNMVVISDYGMTDIQGTETLYLDEIFDLNIVQFIIYSSGYATIAPYSLKQSHLLEVCEGTKGIQCYLTAHIQHPPNMFQDIVVLADLAYDFKARKVSNKLIPVNRYVQGNRKAGSGWTTRPVEPYFKKLPRGKKMKDASEEFNISYTLHQNYMKYKDDMKTMAFAMGPDFKANYVLPNPIETVDIYQVLCFLLQIPPEAHSGNWKRIESMLRISGVSCTLPSYLILILCVYFLYKFK</sequence>
<dbReference type="Pfam" id="PF01663">
    <property type="entry name" value="Phosphodiest"/>
    <property type="match status" value="1"/>
</dbReference>
<dbReference type="Proteomes" id="UP000675881">
    <property type="component" value="Chromosome 4"/>
</dbReference>
<dbReference type="Gene3D" id="3.40.720.10">
    <property type="entry name" value="Alkaline Phosphatase, subunit A"/>
    <property type="match status" value="1"/>
</dbReference>
<keyword evidence="1" id="KW-0378">Hydrolase</keyword>
<reference evidence="1" key="1">
    <citation type="submission" date="2021-02" db="EMBL/GenBank/DDBJ databases">
        <authorList>
            <person name="Bekaert M."/>
        </authorList>
    </citation>
    <scope>NUCLEOTIDE SEQUENCE</scope>
    <source>
        <strain evidence="1">IoA-00</strain>
    </source>
</reference>
<dbReference type="PANTHER" id="PTHR10151">
    <property type="entry name" value="ECTONUCLEOTIDE PYROPHOSPHATASE/PHOSPHODIESTERASE"/>
    <property type="match status" value="1"/>
</dbReference>
<keyword evidence="2" id="KW-1185">Reference proteome</keyword>
<dbReference type="InterPro" id="IPR017850">
    <property type="entry name" value="Alkaline_phosphatase_core_sf"/>
</dbReference>
<dbReference type="AlphaFoldDB" id="A0A7R8H7Q9"/>
<name>A0A7R8H7Q9_LEPSM</name>
<protein>
    <submittedName>
        <fullName evidence="1">ENPP6</fullName>
        <ecNumber evidence="1">3.1.4.-</ecNumber>
    </submittedName>
</protein>
<dbReference type="EMBL" id="HG994583">
    <property type="protein sequence ID" value="CAF2923565.1"/>
    <property type="molecule type" value="Genomic_DNA"/>
</dbReference>
<organism evidence="1 2">
    <name type="scientific">Lepeophtheirus salmonis</name>
    <name type="common">Salmon louse</name>
    <name type="synonym">Caligus salmonis</name>
    <dbReference type="NCBI Taxonomy" id="72036"/>
    <lineage>
        <taxon>Eukaryota</taxon>
        <taxon>Metazoa</taxon>
        <taxon>Ecdysozoa</taxon>
        <taxon>Arthropoda</taxon>
        <taxon>Crustacea</taxon>
        <taxon>Multicrustacea</taxon>
        <taxon>Hexanauplia</taxon>
        <taxon>Copepoda</taxon>
        <taxon>Siphonostomatoida</taxon>
        <taxon>Caligidae</taxon>
        <taxon>Lepeophtheirus</taxon>
    </lineage>
</organism>
<dbReference type="PANTHER" id="PTHR10151:SF120">
    <property type="entry name" value="BIS(5'-ADENOSYL)-TRIPHOSPHATASE"/>
    <property type="match status" value="1"/>
</dbReference>
<evidence type="ECO:0000313" key="1">
    <source>
        <dbReference type="EMBL" id="CAF2923565.1"/>
    </source>
</evidence>
<dbReference type="InterPro" id="IPR002591">
    <property type="entry name" value="Phosphodiest/P_Trfase"/>
</dbReference>
<dbReference type="EC" id="3.1.4.-" evidence="1"/>
<dbReference type="OrthoDB" id="415411at2759"/>
<proteinExistence type="predicted"/>
<accession>A0A7R8H7Q9</accession>
<dbReference type="GO" id="GO:0016787">
    <property type="term" value="F:hydrolase activity"/>
    <property type="evidence" value="ECO:0007669"/>
    <property type="project" value="UniProtKB-KW"/>
</dbReference>